<evidence type="ECO:0000256" key="1">
    <source>
        <dbReference type="SAM" id="Phobius"/>
    </source>
</evidence>
<dbReference type="Proteomes" id="UP000789423">
    <property type="component" value="Unassembled WGS sequence"/>
</dbReference>
<dbReference type="Pfam" id="PF01145">
    <property type="entry name" value="Band_7"/>
    <property type="match status" value="1"/>
</dbReference>
<gene>
    <name evidence="3" type="ORF">BACCIP111899_03493</name>
</gene>
<evidence type="ECO:0000313" key="4">
    <source>
        <dbReference type="Proteomes" id="UP000789423"/>
    </source>
</evidence>
<dbReference type="RefSeq" id="WP_230576237.1">
    <property type="nucleotide sequence ID" value="NZ_CAKJTI010000024.1"/>
</dbReference>
<keyword evidence="4" id="KW-1185">Reference proteome</keyword>
<dbReference type="InterPro" id="IPR036013">
    <property type="entry name" value="Band_7/SPFH_dom_sf"/>
</dbReference>
<dbReference type="InterPro" id="IPR001107">
    <property type="entry name" value="Band_7"/>
</dbReference>
<dbReference type="EMBL" id="CAKJTI010000024">
    <property type="protein sequence ID" value="CAG9614266.1"/>
    <property type="molecule type" value="Genomic_DNA"/>
</dbReference>
<dbReference type="InterPro" id="IPR001972">
    <property type="entry name" value="Stomatin_HflK_fam"/>
</dbReference>
<keyword evidence="1" id="KW-0472">Membrane</keyword>
<dbReference type="PRINTS" id="PR00721">
    <property type="entry name" value="STOMATIN"/>
</dbReference>
<feature type="transmembrane region" description="Helical" evidence="1">
    <location>
        <begin position="6"/>
        <end position="25"/>
    </location>
</feature>
<evidence type="ECO:0000259" key="2">
    <source>
        <dbReference type="SMART" id="SM00244"/>
    </source>
</evidence>
<keyword evidence="1" id="KW-0812">Transmembrane</keyword>
<dbReference type="InterPro" id="IPR050710">
    <property type="entry name" value="Band7/mec-2_domain"/>
</dbReference>
<sequence>MVGLTLSIILALIVIVFIALTIKIIPQQRVGVVERLGKFQRVMHPGLNMVIPVIDRVRLYHDLRIQQTNVPPQKVITKDNVQVEIDTIIFYQIVDPELATYGISNYEFGVRNITSATMRQIIGKMELDETLSGREKISTEIRLALDEATEKWGVRIERVEVVDINPPKDIQAAMEKQMKAERNKRAIILEAEAAKQDKVLRAEGEKQSKILMAEGDKEARIREAEGLRQAKELEAQGEAKAIEEIAKAEQNRIQMLRQAGLDERVLAYQSFESLTEIAKGPANKVFLPTNAVETLGSLGAIGELFKEKQLPSIDTKKEQ</sequence>
<name>A0ABM8YEP0_9BACI</name>
<reference evidence="3 4" key="1">
    <citation type="submission" date="2021-10" db="EMBL/GenBank/DDBJ databases">
        <authorList>
            <person name="Criscuolo A."/>
        </authorList>
    </citation>
    <scope>NUCLEOTIDE SEQUENCE [LARGE SCALE GENOMIC DNA]</scope>
    <source>
        <strain evidence="4">CIP 111899</strain>
    </source>
</reference>
<keyword evidence="1" id="KW-1133">Transmembrane helix</keyword>
<comment type="caution">
    <text evidence="3">The sequence shown here is derived from an EMBL/GenBank/DDBJ whole genome shotgun (WGS) entry which is preliminary data.</text>
</comment>
<accession>A0ABM8YEP0</accession>
<dbReference type="SMART" id="SM00244">
    <property type="entry name" value="PHB"/>
    <property type="match status" value="1"/>
</dbReference>
<dbReference type="CDD" id="cd08829">
    <property type="entry name" value="SPFH_paraslipin"/>
    <property type="match status" value="1"/>
</dbReference>
<proteinExistence type="predicted"/>
<dbReference type="PANTHER" id="PTHR43327">
    <property type="entry name" value="STOMATIN-LIKE PROTEIN 2, MITOCHONDRIAL"/>
    <property type="match status" value="1"/>
</dbReference>
<dbReference type="SUPFAM" id="SSF117892">
    <property type="entry name" value="Band 7/SPFH domain"/>
    <property type="match status" value="1"/>
</dbReference>
<feature type="domain" description="Band 7" evidence="2">
    <location>
        <begin position="20"/>
        <end position="178"/>
    </location>
</feature>
<dbReference type="Gene3D" id="3.30.479.30">
    <property type="entry name" value="Band 7 domain"/>
    <property type="match status" value="1"/>
</dbReference>
<evidence type="ECO:0000313" key="3">
    <source>
        <dbReference type="EMBL" id="CAG9614266.1"/>
    </source>
</evidence>
<dbReference type="PANTHER" id="PTHR43327:SF10">
    <property type="entry name" value="STOMATIN-LIKE PROTEIN 2, MITOCHONDRIAL"/>
    <property type="match status" value="1"/>
</dbReference>
<organism evidence="3 4">
    <name type="scientific">Bacillus rhizoplanae</name>
    <dbReference type="NCBI Taxonomy" id="2880966"/>
    <lineage>
        <taxon>Bacteria</taxon>
        <taxon>Bacillati</taxon>
        <taxon>Bacillota</taxon>
        <taxon>Bacilli</taxon>
        <taxon>Bacillales</taxon>
        <taxon>Bacillaceae</taxon>
        <taxon>Bacillus</taxon>
    </lineage>
</organism>
<protein>
    <recommendedName>
        <fullName evidence="2">Band 7 domain-containing protein</fullName>
    </recommendedName>
</protein>